<keyword evidence="3 7" id="KW-0694">RNA-binding</keyword>
<dbReference type="GO" id="GO:0006412">
    <property type="term" value="P:translation"/>
    <property type="evidence" value="ECO:0007669"/>
    <property type="project" value="UniProtKB-UniRule"/>
</dbReference>
<dbReference type="InterPro" id="IPR000597">
    <property type="entry name" value="Ribosomal_uL3"/>
</dbReference>
<dbReference type="AlphaFoldDB" id="A0A9D1E437"/>
<dbReference type="Gene3D" id="3.30.160.810">
    <property type="match status" value="1"/>
</dbReference>
<comment type="caution">
    <text evidence="10">The sequence shown here is derived from an EMBL/GenBank/DDBJ whole genome shotgun (WGS) entry which is preliminary data.</text>
</comment>
<sequence>MNKAIIGKKLGMTQVFLADGTMVPVTVIQAGPCTVTQKKTEERDGYSALQFGFDDVAEKKLNKPQLGHLKKASVTVKHLHEFRLENSDLEVGAKVLCDVFAEGDVVDVTGTTKGHGYTGVIKRWNQHRLKETHGVGPVHREVGSMGANSSPSRVMPGKHLAGQYGVEQVTILNLTVVKVDKEKGVILVKGAVPGAKNSIVYLRNAVKK</sequence>
<keyword evidence="2 7" id="KW-0699">rRNA-binding</keyword>
<evidence type="ECO:0000313" key="11">
    <source>
        <dbReference type="Proteomes" id="UP000824200"/>
    </source>
</evidence>
<evidence type="ECO:0000256" key="7">
    <source>
        <dbReference type="HAMAP-Rule" id="MF_01325"/>
    </source>
</evidence>
<comment type="similarity">
    <text evidence="1 7 8">Belongs to the universal ribosomal protein uL3 family.</text>
</comment>
<dbReference type="InterPro" id="IPR019927">
    <property type="entry name" value="Ribosomal_uL3_bac/org-type"/>
</dbReference>
<evidence type="ECO:0000256" key="3">
    <source>
        <dbReference type="ARBA" id="ARBA00022884"/>
    </source>
</evidence>
<comment type="subunit">
    <text evidence="7 9">Part of the 50S ribosomal subunit. Forms a cluster with proteins L14 and L19.</text>
</comment>
<evidence type="ECO:0000256" key="4">
    <source>
        <dbReference type="ARBA" id="ARBA00022980"/>
    </source>
</evidence>
<dbReference type="PANTHER" id="PTHR11229:SF16">
    <property type="entry name" value="LARGE RIBOSOMAL SUBUNIT PROTEIN UL3C"/>
    <property type="match status" value="1"/>
</dbReference>
<reference evidence="10" key="2">
    <citation type="journal article" date="2021" name="PeerJ">
        <title>Extensive microbial diversity within the chicken gut microbiome revealed by metagenomics and culture.</title>
        <authorList>
            <person name="Gilroy R."/>
            <person name="Ravi A."/>
            <person name="Getino M."/>
            <person name="Pursley I."/>
            <person name="Horton D.L."/>
            <person name="Alikhan N.F."/>
            <person name="Baker D."/>
            <person name="Gharbi K."/>
            <person name="Hall N."/>
            <person name="Watson M."/>
            <person name="Adriaenssens E.M."/>
            <person name="Foster-Nyarko E."/>
            <person name="Jarju S."/>
            <person name="Secka A."/>
            <person name="Antonio M."/>
            <person name="Oren A."/>
            <person name="Chaudhuri R.R."/>
            <person name="La Ragione R."/>
            <person name="Hildebrand F."/>
            <person name="Pallen M.J."/>
        </authorList>
    </citation>
    <scope>NUCLEOTIDE SEQUENCE</scope>
    <source>
        <strain evidence="10">CHK121-14286</strain>
    </source>
</reference>
<evidence type="ECO:0000256" key="5">
    <source>
        <dbReference type="ARBA" id="ARBA00023274"/>
    </source>
</evidence>
<dbReference type="Gene3D" id="2.40.30.10">
    <property type="entry name" value="Translation factors"/>
    <property type="match status" value="1"/>
</dbReference>
<gene>
    <name evidence="7 10" type="primary">rplC</name>
    <name evidence="10" type="ORF">IAC95_03230</name>
</gene>
<dbReference type="EMBL" id="DVHL01000027">
    <property type="protein sequence ID" value="HIR65880.1"/>
    <property type="molecule type" value="Genomic_DNA"/>
</dbReference>
<dbReference type="FunFam" id="2.40.30.10:FF:000004">
    <property type="entry name" value="50S ribosomal protein L3"/>
    <property type="match status" value="1"/>
</dbReference>
<evidence type="ECO:0000256" key="8">
    <source>
        <dbReference type="RuleBase" id="RU003905"/>
    </source>
</evidence>
<dbReference type="GO" id="GO:0003735">
    <property type="term" value="F:structural constituent of ribosome"/>
    <property type="evidence" value="ECO:0007669"/>
    <property type="project" value="UniProtKB-UniRule"/>
</dbReference>
<reference evidence="10" key="1">
    <citation type="submission" date="2020-10" db="EMBL/GenBank/DDBJ databases">
        <authorList>
            <person name="Gilroy R."/>
        </authorList>
    </citation>
    <scope>NUCLEOTIDE SEQUENCE</scope>
    <source>
        <strain evidence="10">CHK121-14286</strain>
    </source>
</reference>
<keyword evidence="4 7" id="KW-0689">Ribosomal protein</keyword>
<dbReference type="GO" id="GO:0019843">
    <property type="term" value="F:rRNA binding"/>
    <property type="evidence" value="ECO:0007669"/>
    <property type="project" value="UniProtKB-UniRule"/>
</dbReference>
<dbReference type="GO" id="GO:0022625">
    <property type="term" value="C:cytosolic large ribosomal subunit"/>
    <property type="evidence" value="ECO:0007669"/>
    <property type="project" value="TreeGrafter"/>
</dbReference>
<dbReference type="FunFam" id="3.30.160.810:FF:000001">
    <property type="entry name" value="50S ribosomal protein L3"/>
    <property type="match status" value="1"/>
</dbReference>
<dbReference type="PANTHER" id="PTHR11229">
    <property type="entry name" value="50S RIBOSOMAL PROTEIN L3"/>
    <property type="match status" value="1"/>
</dbReference>
<evidence type="ECO:0000256" key="2">
    <source>
        <dbReference type="ARBA" id="ARBA00022730"/>
    </source>
</evidence>
<dbReference type="PROSITE" id="PS00474">
    <property type="entry name" value="RIBOSOMAL_L3"/>
    <property type="match status" value="1"/>
</dbReference>
<evidence type="ECO:0000313" key="10">
    <source>
        <dbReference type="EMBL" id="HIR65880.1"/>
    </source>
</evidence>
<accession>A0A9D1E437</accession>
<dbReference type="SUPFAM" id="SSF50447">
    <property type="entry name" value="Translation proteins"/>
    <property type="match status" value="1"/>
</dbReference>
<dbReference type="InterPro" id="IPR019926">
    <property type="entry name" value="Ribosomal_uL3_CS"/>
</dbReference>
<comment type="function">
    <text evidence="7 9">One of the primary rRNA binding proteins, it binds directly near the 3'-end of the 23S rRNA, where it nucleates assembly of the 50S subunit.</text>
</comment>
<evidence type="ECO:0000256" key="9">
    <source>
        <dbReference type="RuleBase" id="RU003906"/>
    </source>
</evidence>
<name>A0A9D1E437_9BACT</name>
<evidence type="ECO:0000256" key="6">
    <source>
        <dbReference type="ARBA" id="ARBA00035243"/>
    </source>
</evidence>
<organism evidence="10 11">
    <name type="scientific">Candidatus Fimimonas gallinarum</name>
    <dbReference type="NCBI Taxonomy" id="2840821"/>
    <lineage>
        <taxon>Bacteria</taxon>
        <taxon>Pseudomonadati</taxon>
        <taxon>Myxococcota</taxon>
        <taxon>Myxococcia</taxon>
        <taxon>Myxococcales</taxon>
        <taxon>Cystobacterineae</taxon>
        <taxon>Myxococcaceae</taxon>
        <taxon>Myxococcaceae incertae sedis</taxon>
        <taxon>Candidatus Fimimonas</taxon>
    </lineage>
</organism>
<protein>
    <recommendedName>
        <fullName evidence="6 7">Large ribosomal subunit protein uL3</fullName>
    </recommendedName>
</protein>
<keyword evidence="5 7" id="KW-0687">Ribonucleoprotein</keyword>
<dbReference type="Proteomes" id="UP000824200">
    <property type="component" value="Unassembled WGS sequence"/>
</dbReference>
<dbReference type="HAMAP" id="MF_01325_B">
    <property type="entry name" value="Ribosomal_uL3_B"/>
    <property type="match status" value="1"/>
</dbReference>
<dbReference type="Pfam" id="PF00297">
    <property type="entry name" value="Ribosomal_L3"/>
    <property type="match status" value="1"/>
</dbReference>
<dbReference type="InterPro" id="IPR009000">
    <property type="entry name" value="Transl_B-barrel_sf"/>
</dbReference>
<evidence type="ECO:0000256" key="1">
    <source>
        <dbReference type="ARBA" id="ARBA00006540"/>
    </source>
</evidence>
<dbReference type="NCBIfam" id="TIGR03625">
    <property type="entry name" value="L3_bact"/>
    <property type="match status" value="1"/>
</dbReference>
<proteinExistence type="inferred from homology"/>